<dbReference type="PANTHER" id="PTHR24123:SF49">
    <property type="entry name" value="ANKYRIN-2-LIKE ISOFORM X1"/>
    <property type="match status" value="1"/>
</dbReference>
<evidence type="ECO:0000259" key="3">
    <source>
        <dbReference type="PROSITE" id="PS50017"/>
    </source>
</evidence>
<keyword evidence="5" id="KW-1185">Reference proteome</keyword>
<dbReference type="InterPro" id="IPR051165">
    <property type="entry name" value="Multifunctional_ANK_Repeat"/>
</dbReference>
<dbReference type="STRING" id="30732.ENSOMEP00000023841"/>
<sequence length="126" mass="14392">VPFPLILLKQEQRFAIIADHLGFSWTELARDLGFSEENINMIRNDNPNSLQDQSHALLNQWAKREEQHATGTLLNKLTKINRMDIVHLIETSLSKSTQGDTSSHTYAEIEETIALDYSEGVHNYLT</sequence>
<reference evidence="4" key="2">
    <citation type="submission" date="2025-09" db="UniProtKB">
        <authorList>
            <consortium name="Ensembl"/>
        </authorList>
    </citation>
    <scope>IDENTIFICATION</scope>
</reference>
<evidence type="ECO:0000313" key="4">
    <source>
        <dbReference type="Ensembl" id="ENSOMEP00000023841.1"/>
    </source>
</evidence>
<proteinExistence type="predicted"/>
<dbReference type="SUPFAM" id="SSF47986">
    <property type="entry name" value="DEATH domain"/>
    <property type="match status" value="1"/>
</dbReference>
<reference evidence="4" key="1">
    <citation type="submission" date="2025-08" db="UniProtKB">
        <authorList>
            <consortium name="Ensembl"/>
        </authorList>
    </citation>
    <scope>IDENTIFICATION</scope>
</reference>
<feature type="domain" description="Death" evidence="3">
    <location>
        <begin position="10"/>
        <end position="93"/>
    </location>
</feature>
<dbReference type="InterPro" id="IPR011029">
    <property type="entry name" value="DEATH-like_dom_sf"/>
</dbReference>
<name>A0A3B3D1X8_ORYME</name>
<dbReference type="Proteomes" id="UP000261560">
    <property type="component" value="Unplaced"/>
</dbReference>
<dbReference type="PaxDb" id="30732-ENSOMEP00000023841"/>
<evidence type="ECO:0000256" key="1">
    <source>
        <dbReference type="ARBA" id="ARBA00022737"/>
    </source>
</evidence>
<dbReference type="Pfam" id="PF00531">
    <property type="entry name" value="Death"/>
    <property type="match status" value="1"/>
</dbReference>
<accession>A0A3B3D1X8</accession>
<dbReference type="PROSITE" id="PS50017">
    <property type="entry name" value="DEATH_DOMAIN"/>
    <property type="match status" value="1"/>
</dbReference>
<protein>
    <recommendedName>
        <fullName evidence="3">Death domain-containing protein</fullName>
    </recommendedName>
</protein>
<evidence type="ECO:0000256" key="2">
    <source>
        <dbReference type="ARBA" id="ARBA00023043"/>
    </source>
</evidence>
<dbReference type="OMA" id="RINMIRI"/>
<keyword evidence="1" id="KW-0677">Repeat</keyword>
<dbReference type="Gene3D" id="1.10.533.10">
    <property type="entry name" value="Death Domain, Fas"/>
    <property type="match status" value="1"/>
</dbReference>
<dbReference type="PANTHER" id="PTHR24123">
    <property type="entry name" value="ANKYRIN REPEAT-CONTAINING"/>
    <property type="match status" value="1"/>
</dbReference>
<keyword evidence="2" id="KW-0040">ANK repeat</keyword>
<dbReference type="SMART" id="SM00005">
    <property type="entry name" value="DEATH"/>
    <property type="match status" value="1"/>
</dbReference>
<dbReference type="FunFam" id="1.10.533.10:FF:000002">
    <property type="entry name" value="Ankyrin-3 isoform 2"/>
    <property type="match status" value="1"/>
</dbReference>
<dbReference type="AlphaFoldDB" id="A0A3B3D1X8"/>
<dbReference type="GeneTree" id="ENSGT00940000155279"/>
<dbReference type="GO" id="GO:0007165">
    <property type="term" value="P:signal transduction"/>
    <property type="evidence" value="ECO:0007669"/>
    <property type="project" value="InterPro"/>
</dbReference>
<organism evidence="4 5">
    <name type="scientific">Oryzias melastigma</name>
    <name type="common">Marine medaka</name>
    <dbReference type="NCBI Taxonomy" id="30732"/>
    <lineage>
        <taxon>Eukaryota</taxon>
        <taxon>Metazoa</taxon>
        <taxon>Chordata</taxon>
        <taxon>Craniata</taxon>
        <taxon>Vertebrata</taxon>
        <taxon>Euteleostomi</taxon>
        <taxon>Actinopterygii</taxon>
        <taxon>Neopterygii</taxon>
        <taxon>Teleostei</taxon>
        <taxon>Neoteleostei</taxon>
        <taxon>Acanthomorphata</taxon>
        <taxon>Ovalentaria</taxon>
        <taxon>Atherinomorphae</taxon>
        <taxon>Beloniformes</taxon>
        <taxon>Adrianichthyidae</taxon>
        <taxon>Oryziinae</taxon>
        <taxon>Oryzias</taxon>
    </lineage>
</organism>
<dbReference type="InterPro" id="IPR000488">
    <property type="entry name" value="Death_dom"/>
</dbReference>
<evidence type="ECO:0000313" key="5">
    <source>
        <dbReference type="Proteomes" id="UP000261560"/>
    </source>
</evidence>
<dbReference type="Ensembl" id="ENSOMET00000011180.1">
    <property type="protein sequence ID" value="ENSOMEP00000023841.1"/>
    <property type="gene ID" value="ENSOMEG00000004145.1"/>
</dbReference>